<keyword evidence="1" id="KW-0732">Signal</keyword>
<evidence type="ECO:0000256" key="1">
    <source>
        <dbReference type="SAM" id="SignalP"/>
    </source>
</evidence>
<accession>A0AAV7HTS6</accession>
<dbReference type="EMBL" id="JAHXZJ010002237">
    <property type="protein sequence ID" value="KAH0547482.1"/>
    <property type="molecule type" value="Genomic_DNA"/>
</dbReference>
<name>A0AAV7HTS6_COTGL</name>
<feature type="signal peptide" evidence="1">
    <location>
        <begin position="1"/>
        <end position="21"/>
    </location>
</feature>
<reference evidence="2 3" key="1">
    <citation type="journal article" date="2021" name="J. Hered.">
        <title>A chromosome-level genome assembly of the parasitoid wasp, Cotesia glomerata (Hymenoptera: Braconidae).</title>
        <authorList>
            <person name="Pinto B.J."/>
            <person name="Weis J.J."/>
            <person name="Gamble T."/>
            <person name="Ode P.J."/>
            <person name="Paul R."/>
            <person name="Zaspel J.M."/>
        </authorList>
    </citation>
    <scope>NUCLEOTIDE SEQUENCE [LARGE SCALE GENOMIC DNA]</scope>
    <source>
        <strain evidence="2">CgM1</strain>
    </source>
</reference>
<protein>
    <submittedName>
        <fullName evidence="2">Uncharacterized protein</fullName>
    </submittedName>
</protein>
<feature type="chain" id="PRO_5043944618" evidence="1">
    <location>
        <begin position="22"/>
        <end position="93"/>
    </location>
</feature>
<dbReference type="AlphaFoldDB" id="A0AAV7HTS6"/>
<dbReference type="Proteomes" id="UP000826195">
    <property type="component" value="Unassembled WGS sequence"/>
</dbReference>
<comment type="caution">
    <text evidence="2">The sequence shown here is derived from an EMBL/GenBank/DDBJ whole genome shotgun (WGS) entry which is preliminary data.</text>
</comment>
<gene>
    <name evidence="2" type="ORF">KQX54_019529</name>
</gene>
<evidence type="ECO:0000313" key="3">
    <source>
        <dbReference type="Proteomes" id="UP000826195"/>
    </source>
</evidence>
<keyword evidence="3" id="KW-1185">Reference proteome</keyword>
<sequence length="93" mass="10245">MKTSLFKIIGVCCFVIALTVGENCIKLYQECSDDNLCCKTIPTIEKLSSRAGEHYGVECRTNRIIGAPKDSKIKSISRCSLILTSVPDIDETD</sequence>
<proteinExistence type="predicted"/>
<evidence type="ECO:0000313" key="2">
    <source>
        <dbReference type="EMBL" id="KAH0547482.1"/>
    </source>
</evidence>
<organism evidence="2 3">
    <name type="scientific">Cotesia glomerata</name>
    <name type="common">Lepidopteran parasitic wasp</name>
    <name type="synonym">Apanteles glomeratus</name>
    <dbReference type="NCBI Taxonomy" id="32391"/>
    <lineage>
        <taxon>Eukaryota</taxon>
        <taxon>Metazoa</taxon>
        <taxon>Ecdysozoa</taxon>
        <taxon>Arthropoda</taxon>
        <taxon>Hexapoda</taxon>
        <taxon>Insecta</taxon>
        <taxon>Pterygota</taxon>
        <taxon>Neoptera</taxon>
        <taxon>Endopterygota</taxon>
        <taxon>Hymenoptera</taxon>
        <taxon>Apocrita</taxon>
        <taxon>Ichneumonoidea</taxon>
        <taxon>Braconidae</taxon>
        <taxon>Microgastrinae</taxon>
        <taxon>Cotesia</taxon>
    </lineage>
</organism>